<feature type="region of interest" description="Disordered" evidence="1">
    <location>
        <begin position="47"/>
        <end position="100"/>
    </location>
</feature>
<accession>A0ABW7AL22</accession>
<comment type="caution">
    <text evidence="2">The sequence shown here is derived from an EMBL/GenBank/DDBJ whole genome shotgun (WGS) entry which is preliminary data.</text>
</comment>
<sequence>MIAKGELDRAEAAANQPINRLGTAEEIAALHHDNTLLREKLAARGGTVTPLHRGCGPSSRRPARPRSRANPSGGGADARVLRPEPVGGDVGFRDASDQRQGRADALRRLHAIVACAPASLAGSITAADISVENYMSILTSCPAPFRIGCAHRY</sequence>
<feature type="compositionally biased region" description="Basic and acidic residues" evidence="1">
    <location>
        <begin position="91"/>
        <end position="100"/>
    </location>
</feature>
<name>A0ABW7AL22_9ACTN</name>
<evidence type="ECO:0000313" key="2">
    <source>
        <dbReference type="EMBL" id="MFG1708081.1"/>
    </source>
</evidence>
<evidence type="ECO:0000313" key="3">
    <source>
        <dbReference type="Proteomes" id="UP001603978"/>
    </source>
</evidence>
<dbReference type="Proteomes" id="UP001603978">
    <property type="component" value="Unassembled WGS sequence"/>
</dbReference>
<keyword evidence="3" id="KW-1185">Reference proteome</keyword>
<dbReference type="EMBL" id="JBICRM010000025">
    <property type="protein sequence ID" value="MFG1708081.1"/>
    <property type="molecule type" value="Genomic_DNA"/>
</dbReference>
<dbReference type="RefSeq" id="WP_393172381.1">
    <property type="nucleotide sequence ID" value="NZ_JBICRM010000025.1"/>
</dbReference>
<evidence type="ECO:0000256" key="1">
    <source>
        <dbReference type="SAM" id="MobiDB-lite"/>
    </source>
</evidence>
<proteinExistence type="predicted"/>
<protein>
    <submittedName>
        <fullName evidence="2">Uncharacterized protein</fullName>
    </submittedName>
</protein>
<reference evidence="2 3" key="1">
    <citation type="submission" date="2024-10" db="EMBL/GenBank/DDBJ databases">
        <authorList>
            <person name="Topkara A.R."/>
            <person name="Saygin H."/>
        </authorList>
    </citation>
    <scope>NUCLEOTIDE SEQUENCE [LARGE SCALE GENOMIC DNA]</scope>
    <source>
        <strain evidence="2 3">M3C6</strain>
    </source>
</reference>
<organism evidence="2 3">
    <name type="scientific">Nonomuraea marmarensis</name>
    <dbReference type="NCBI Taxonomy" id="3351344"/>
    <lineage>
        <taxon>Bacteria</taxon>
        <taxon>Bacillati</taxon>
        <taxon>Actinomycetota</taxon>
        <taxon>Actinomycetes</taxon>
        <taxon>Streptosporangiales</taxon>
        <taxon>Streptosporangiaceae</taxon>
        <taxon>Nonomuraea</taxon>
    </lineage>
</organism>
<gene>
    <name evidence="2" type="ORF">ACFLIM_33220</name>
</gene>